<sequence length="249" mass="27614">MELLDWDARTYDTLPLPHRHWGENLLARLPLVGTEAVLDLGCGTGRDTERLLDRLPAGRVVAVDGSARMLAELRARLPRAGDRLTVRQADLREPLRLAEPVDAAFSVATLHWLPDHDTLFHSVAAALRPGGRFVAEGGGRGNVAGVLRALAEVTGRDDEDRFWNFPDVDETVRLLRRAGFPDPEVELVPDPARLTAGEPLEAFLGTVVLGAHLRELPADQRRPFVRAVAERLPEPVVDYVRLRIHAVRR</sequence>
<evidence type="ECO:0000259" key="3">
    <source>
        <dbReference type="Pfam" id="PF13649"/>
    </source>
</evidence>
<evidence type="ECO:0000256" key="2">
    <source>
        <dbReference type="ARBA" id="ARBA00022679"/>
    </source>
</evidence>
<dbReference type="GO" id="GO:0032259">
    <property type="term" value="P:methylation"/>
    <property type="evidence" value="ECO:0007669"/>
    <property type="project" value="UniProtKB-KW"/>
</dbReference>
<dbReference type="InterPro" id="IPR041698">
    <property type="entry name" value="Methyltransf_25"/>
</dbReference>
<dbReference type="Proteomes" id="UP001332243">
    <property type="component" value="Unassembled WGS sequence"/>
</dbReference>
<dbReference type="EMBL" id="JAZGQK010000020">
    <property type="protein sequence ID" value="MEE6261354.1"/>
    <property type="molecule type" value="Genomic_DNA"/>
</dbReference>
<evidence type="ECO:0000313" key="4">
    <source>
        <dbReference type="EMBL" id="MEE6261354.1"/>
    </source>
</evidence>
<proteinExistence type="predicted"/>
<evidence type="ECO:0000313" key="5">
    <source>
        <dbReference type="Proteomes" id="UP001332243"/>
    </source>
</evidence>
<organism evidence="4 5">
    <name type="scientific">Plantactinospora sonchi</name>
    <dbReference type="NCBI Taxonomy" id="1544735"/>
    <lineage>
        <taxon>Bacteria</taxon>
        <taxon>Bacillati</taxon>
        <taxon>Actinomycetota</taxon>
        <taxon>Actinomycetes</taxon>
        <taxon>Micromonosporales</taxon>
        <taxon>Micromonosporaceae</taxon>
        <taxon>Plantactinospora</taxon>
    </lineage>
</organism>
<keyword evidence="5" id="KW-1185">Reference proteome</keyword>
<keyword evidence="2" id="KW-0808">Transferase</keyword>
<keyword evidence="1 4" id="KW-0489">Methyltransferase</keyword>
<name>A0ABU7RYT9_9ACTN</name>
<comment type="caution">
    <text evidence="4">The sequence shown here is derived from an EMBL/GenBank/DDBJ whole genome shotgun (WGS) entry which is preliminary data.</text>
</comment>
<reference evidence="4 5" key="1">
    <citation type="submission" date="2024-01" db="EMBL/GenBank/DDBJ databases">
        <title>Genome insights into Plantactinospora sonchi sp. nov.</title>
        <authorList>
            <person name="Wang L."/>
        </authorList>
    </citation>
    <scope>NUCLEOTIDE SEQUENCE [LARGE SCALE GENOMIC DNA]</scope>
    <source>
        <strain evidence="4 5">NEAU-QY2</strain>
    </source>
</reference>
<dbReference type="RefSeq" id="WP_331216465.1">
    <property type="nucleotide sequence ID" value="NZ_JAZGQK010000020.1"/>
</dbReference>
<dbReference type="CDD" id="cd02440">
    <property type="entry name" value="AdoMet_MTases"/>
    <property type="match status" value="1"/>
</dbReference>
<accession>A0ABU7RYT9</accession>
<feature type="domain" description="Methyltransferase" evidence="3">
    <location>
        <begin position="37"/>
        <end position="131"/>
    </location>
</feature>
<gene>
    <name evidence="4" type="ORF">V1633_22995</name>
</gene>
<dbReference type="Pfam" id="PF13649">
    <property type="entry name" value="Methyltransf_25"/>
    <property type="match status" value="1"/>
</dbReference>
<dbReference type="PANTHER" id="PTHR43861">
    <property type="entry name" value="TRANS-ACONITATE 2-METHYLTRANSFERASE-RELATED"/>
    <property type="match status" value="1"/>
</dbReference>
<dbReference type="Gene3D" id="3.40.50.150">
    <property type="entry name" value="Vaccinia Virus protein VP39"/>
    <property type="match status" value="1"/>
</dbReference>
<dbReference type="GO" id="GO:0008168">
    <property type="term" value="F:methyltransferase activity"/>
    <property type="evidence" value="ECO:0007669"/>
    <property type="project" value="UniProtKB-KW"/>
</dbReference>
<protein>
    <submittedName>
        <fullName evidence="4">Methyltransferase domain-containing protein</fullName>
    </submittedName>
</protein>
<dbReference type="InterPro" id="IPR029063">
    <property type="entry name" value="SAM-dependent_MTases_sf"/>
</dbReference>
<evidence type="ECO:0000256" key="1">
    <source>
        <dbReference type="ARBA" id="ARBA00022603"/>
    </source>
</evidence>
<dbReference type="PANTHER" id="PTHR43861:SF1">
    <property type="entry name" value="TRANS-ACONITATE 2-METHYLTRANSFERASE"/>
    <property type="match status" value="1"/>
</dbReference>
<dbReference type="SUPFAM" id="SSF53335">
    <property type="entry name" value="S-adenosyl-L-methionine-dependent methyltransferases"/>
    <property type="match status" value="1"/>
</dbReference>